<evidence type="ECO:0000256" key="2">
    <source>
        <dbReference type="SAM" id="MobiDB-lite"/>
    </source>
</evidence>
<dbReference type="InterPro" id="IPR045337">
    <property type="entry name" value="MmgE_PrpD_C"/>
</dbReference>
<dbReference type="Gene3D" id="3.30.1330.120">
    <property type="entry name" value="2-methylcitrate dehydratase PrpD"/>
    <property type="match status" value="1"/>
</dbReference>
<organism evidence="5 6">
    <name type="scientific">Micromonospora matsumotoense</name>
    <dbReference type="NCBI Taxonomy" id="121616"/>
    <lineage>
        <taxon>Bacteria</taxon>
        <taxon>Bacillati</taxon>
        <taxon>Actinomycetota</taxon>
        <taxon>Actinomycetes</taxon>
        <taxon>Micromonosporales</taxon>
        <taxon>Micromonosporaceae</taxon>
        <taxon>Micromonospora</taxon>
    </lineage>
</organism>
<accession>A0A1C4V2Q3</accession>
<evidence type="ECO:0000259" key="3">
    <source>
        <dbReference type="Pfam" id="PF03972"/>
    </source>
</evidence>
<sequence length="479" mass="48469">MTGHRRSDARDDVLPALVAGAVQAADALLATGPGQVLVRQVATRLTANAVAARGHLPAGLDTAGDPDGRCTLLAAPGGTDQPARAAAATAAAITVSQCDEGLRESRGHPGLHAYAAALATAEADDRSLRVFLRALAVGWEVGARLGLLLGAPRPGVHPHGGWGTGAAAAAAGIVAGQDAAGVTDTVNLALTVALAGPEADTRRGRAAHYLLPALGTAHGVTVARLAAAGFPATDPALPHLGRTAHQTTPDGAGADGALQARPLLPDAYFKPVGVCAHALTGWTVARAMARDLPADEVATVTVDTYAGASLLAQRRPVSRLARQFSIPWVVACGLLGTDPGAPDAPADDRRARAARLAERVTVRHDPGLDQGYPAGRPAVVEVTTRSGARLAGRARFHHGDREDPMTADELAAVDAALLRTPGTPAGAAELLYGLTRAPGATRLRDLTALVRGGAPNPNGGPPPVPAGPGPSGRKDMTSW</sequence>
<dbReference type="SUPFAM" id="SSF103378">
    <property type="entry name" value="2-methylcitrate dehydratase PrpD"/>
    <property type="match status" value="1"/>
</dbReference>
<dbReference type="InterPro" id="IPR042183">
    <property type="entry name" value="MmgE/PrpD_sf_1"/>
</dbReference>
<feature type="compositionally biased region" description="Pro residues" evidence="2">
    <location>
        <begin position="458"/>
        <end position="468"/>
    </location>
</feature>
<dbReference type="InterPro" id="IPR042188">
    <property type="entry name" value="MmgE/PrpD_sf_2"/>
</dbReference>
<comment type="similarity">
    <text evidence="1">Belongs to the PrpD family.</text>
</comment>
<keyword evidence="6" id="KW-1185">Reference proteome</keyword>
<evidence type="ECO:0000259" key="4">
    <source>
        <dbReference type="Pfam" id="PF19305"/>
    </source>
</evidence>
<dbReference type="OrthoDB" id="9797528at2"/>
<reference evidence="6" key="1">
    <citation type="submission" date="2016-06" db="EMBL/GenBank/DDBJ databases">
        <authorList>
            <person name="Varghese N."/>
            <person name="Submissions Spin"/>
        </authorList>
    </citation>
    <scope>NUCLEOTIDE SEQUENCE [LARGE SCALE GENOMIC DNA]</scope>
    <source>
        <strain evidence="6">DSM 44100</strain>
    </source>
</reference>
<dbReference type="EMBL" id="FMCU01000002">
    <property type="protein sequence ID" value="SCE78380.1"/>
    <property type="molecule type" value="Genomic_DNA"/>
</dbReference>
<evidence type="ECO:0000313" key="5">
    <source>
        <dbReference type="EMBL" id="SCE78380.1"/>
    </source>
</evidence>
<feature type="domain" description="MmgE/PrpD N-terminal" evidence="3">
    <location>
        <begin position="67"/>
        <end position="235"/>
    </location>
</feature>
<name>A0A1C4V2Q3_9ACTN</name>
<dbReference type="Pfam" id="PF03972">
    <property type="entry name" value="MmgE_PrpD_N"/>
    <property type="match status" value="1"/>
</dbReference>
<dbReference type="GO" id="GO:0016829">
    <property type="term" value="F:lyase activity"/>
    <property type="evidence" value="ECO:0007669"/>
    <property type="project" value="InterPro"/>
</dbReference>
<dbReference type="PANTHER" id="PTHR16943:SF8">
    <property type="entry name" value="2-METHYLCITRATE DEHYDRATASE"/>
    <property type="match status" value="1"/>
</dbReference>
<feature type="domain" description="MmgE/PrpD C-terminal" evidence="4">
    <location>
        <begin position="275"/>
        <end position="411"/>
    </location>
</feature>
<protein>
    <submittedName>
        <fullName evidence="5">2-methylcitrate dehydratase PrpD</fullName>
    </submittedName>
</protein>
<proteinExistence type="inferred from homology"/>
<evidence type="ECO:0000313" key="6">
    <source>
        <dbReference type="Proteomes" id="UP000198797"/>
    </source>
</evidence>
<dbReference type="Gene3D" id="1.10.4100.10">
    <property type="entry name" value="2-methylcitrate dehydratase PrpD"/>
    <property type="match status" value="1"/>
</dbReference>
<dbReference type="RefSeq" id="WP_091239279.1">
    <property type="nucleotide sequence ID" value="NZ_FMCU01000002.1"/>
</dbReference>
<dbReference type="PANTHER" id="PTHR16943">
    <property type="entry name" value="2-METHYLCITRATE DEHYDRATASE-RELATED"/>
    <property type="match status" value="1"/>
</dbReference>
<feature type="region of interest" description="Disordered" evidence="2">
    <location>
        <begin position="450"/>
        <end position="479"/>
    </location>
</feature>
<dbReference type="Proteomes" id="UP000198797">
    <property type="component" value="Unassembled WGS sequence"/>
</dbReference>
<dbReference type="InterPro" id="IPR045336">
    <property type="entry name" value="MmgE_PrpD_N"/>
</dbReference>
<gene>
    <name evidence="5" type="ORF">GA0070216_10287</name>
</gene>
<evidence type="ECO:0000256" key="1">
    <source>
        <dbReference type="ARBA" id="ARBA00006174"/>
    </source>
</evidence>
<dbReference type="InterPro" id="IPR005656">
    <property type="entry name" value="MmgE_PrpD"/>
</dbReference>
<dbReference type="AlphaFoldDB" id="A0A1C4V2Q3"/>
<dbReference type="InterPro" id="IPR036148">
    <property type="entry name" value="MmgE/PrpD_sf"/>
</dbReference>
<dbReference type="STRING" id="121616.GA0070216_10287"/>
<dbReference type="Pfam" id="PF19305">
    <property type="entry name" value="MmgE_PrpD_C"/>
    <property type="match status" value="1"/>
</dbReference>